<protein>
    <recommendedName>
        <fullName evidence="5">DUF917 domain-containing protein</fullName>
    </recommendedName>
</protein>
<dbReference type="Gene3D" id="3.40.1610.10">
    <property type="entry name" value="CV3147-like domain"/>
    <property type="match status" value="1"/>
</dbReference>
<keyword evidence="4" id="KW-1185">Reference proteome</keyword>
<dbReference type="InterPro" id="IPR048350">
    <property type="entry name" value="S-Me-THD-like_C"/>
</dbReference>
<feature type="domain" description="S-Me-THD-like C-terminal" evidence="2">
    <location>
        <begin position="179"/>
        <end position="367"/>
    </location>
</feature>
<gene>
    <name evidence="3" type="ORF">SAMN05216258_109158</name>
</gene>
<dbReference type="InterPro" id="IPR010318">
    <property type="entry name" value="S-Me-THD_N"/>
</dbReference>
<evidence type="ECO:0000259" key="2">
    <source>
        <dbReference type="Pfam" id="PF20906"/>
    </source>
</evidence>
<dbReference type="InterPro" id="IPR027479">
    <property type="entry name" value="S-Me-THD_N_sf"/>
</dbReference>
<dbReference type="Proteomes" id="UP000199377">
    <property type="component" value="Unassembled WGS sequence"/>
</dbReference>
<organism evidence="3 4">
    <name type="scientific">Albimonas pacifica</name>
    <dbReference type="NCBI Taxonomy" id="1114924"/>
    <lineage>
        <taxon>Bacteria</taxon>
        <taxon>Pseudomonadati</taxon>
        <taxon>Pseudomonadota</taxon>
        <taxon>Alphaproteobacteria</taxon>
        <taxon>Rhodobacterales</taxon>
        <taxon>Paracoccaceae</taxon>
        <taxon>Albimonas</taxon>
    </lineage>
</organism>
<evidence type="ECO:0000259" key="1">
    <source>
        <dbReference type="Pfam" id="PF06032"/>
    </source>
</evidence>
<evidence type="ECO:0000313" key="3">
    <source>
        <dbReference type="EMBL" id="SFI78224.1"/>
    </source>
</evidence>
<name>A0A1I3L0N5_9RHOB</name>
<accession>A0A1I3L0N5</accession>
<dbReference type="OrthoDB" id="7441206at2"/>
<dbReference type="SUPFAM" id="SSF160991">
    <property type="entry name" value="CV3147-like"/>
    <property type="match status" value="1"/>
</dbReference>
<dbReference type="Gene3D" id="2.40.390.10">
    <property type="entry name" value="CV3147-like"/>
    <property type="match status" value="1"/>
</dbReference>
<dbReference type="EMBL" id="FOQH01000009">
    <property type="protein sequence ID" value="SFI78224.1"/>
    <property type="molecule type" value="Genomic_DNA"/>
</dbReference>
<evidence type="ECO:0000313" key="4">
    <source>
        <dbReference type="Proteomes" id="UP000199377"/>
    </source>
</evidence>
<evidence type="ECO:0008006" key="5">
    <source>
        <dbReference type="Google" id="ProtNLM"/>
    </source>
</evidence>
<dbReference type="Pfam" id="PF20906">
    <property type="entry name" value="S-Me-THD_C"/>
    <property type="match status" value="1"/>
</dbReference>
<dbReference type="STRING" id="1114924.SAMN05216258_109158"/>
<proteinExistence type="predicted"/>
<dbReference type="RefSeq" id="WP_092862616.1">
    <property type="nucleotide sequence ID" value="NZ_FOQH01000009.1"/>
</dbReference>
<feature type="domain" description="S-Me-THD N-terminal" evidence="1">
    <location>
        <begin position="19"/>
        <end position="175"/>
    </location>
</feature>
<dbReference type="InterPro" id="IPR024071">
    <property type="entry name" value="S-Me-THD_C_sf"/>
</dbReference>
<dbReference type="AlphaFoldDB" id="A0A1I3L0N5"/>
<reference evidence="3 4" key="1">
    <citation type="submission" date="2016-10" db="EMBL/GenBank/DDBJ databases">
        <authorList>
            <person name="de Groot N.N."/>
        </authorList>
    </citation>
    <scope>NUCLEOTIDE SEQUENCE [LARGE SCALE GENOMIC DNA]</scope>
    <source>
        <strain evidence="3 4">CGMCC 1.11030</strain>
    </source>
</reference>
<dbReference type="Pfam" id="PF06032">
    <property type="entry name" value="S-Me-THD_N"/>
    <property type="match status" value="1"/>
</dbReference>
<sequence length="373" mass="39834">MSTLARRSPSQTHRALTADDMEALAIGAWILGTGGGGDPYHKLLNMRQLYAEGRSVELIDPMALPDDALVAVLSNMGAPLVGQERLADPDFAVKPLRMMEEHLGRKFDAVMALEIGGGNGVHPMMVAAMTGYPVVDADTMGRAYPEAQMTSVAVAGLRCYPLTMADIRDNEIIFPRAASWRWMERISRKACTEIGSVAATCKAPRTGAEVKQHGILYSVSKAIDLGRKVAQARRAHADPIEAVLEAGHGKLIFTGKITDVERRATEGFLRGKAKLEGLGPDAGSDMVVHFQNEFSVAFKGDVPVVMTPDLICLLDTVSGEGIGTDVIRFGQRVSVLALPAPEVFLSEAGLSAVGPKAFGFDIPFKSVFEGASA</sequence>